<dbReference type="InterPro" id="IPR002797">
    <property type="entry name" value="Polysacc_synth"/>
</dbReference>
<evidence type="ECO:0000256" key="4">
    <source>
        <dbReference type="ARBA" id="ARBA00023136"/>
    </source>
</evidence>
<evidence type="ECO:0000313" key="7">
    <source>
        <dbReference type="Proteomes" id="UP000198675"/>
    </source>
</evidence>
<dbReference type="CDD" id="cd13128">
    <property type="entry name" value="MATE_Wzx_like"/>
    <property type="match status" value="1"/>
</dbReference>
<dbReference type="AlphaFoldDB" id="A0A1H2L9G3"/>
<dbReference type="PANTHER" id="PTHR43424:SF1">
    <property type="entry name" value="LOCUS PUTATIVE PROTEIN 1-RELATED"/>
    <property type="match status" value="1"/>
</dbReference>
<evidence type="ECO:0000256" key="5">
    <source>
        <dbReference type="SAM" id="Phobius"/>
    </source>
</evidence>
<keyword evidence="4 5" id="KW-0472">Membrane</keyword>
<dbReference type="RefSeq" id="WP_092374767.1">
    <property type="nucleotide sequence ID" value="NZ_LT629797.1"/>
</dbReference>
<feature type="transmembrane region" description="Helical" evidence="5">
    <location>
        <begin position="337"/>
        <end position="358"/>
    </location>
</feature>
<comment type="subcellular location">
    <subcellularLocation>
        <location evidence="1">Membrane</location>
        <topology evidence="1">Multi-pass membrane protein</topology>
    </subcellularLocation>
</comment>
<evidence type="ECO:0000313" key="6">
    <source>
        <dbReference type="EMBL" id="SDU77464.1"/>
    </source>
</evidence>
<dbReference type="GO" id="GO:0016020">
    <property type="term" value="C:membrane"/>
    <property type="evidence" value="ECO:0007669"/>
    <property type="project" value="UniProtKB-SubCell"/>
</dbReference>
<keyword evidence="3 5" id="KW-1133">Transmembrane helix</keyword>
<evidence type="ECO:0000256" key="2">
    <source>
        <dbReference type="ARBA" id="ARBA00022692"/>
    </source>
</evidence>
<feature type="transmembrane region" description="Helical" evidence="5">
    <location>
        <begin position="370"/>
        <end position="389"/>
    </location>
</feature>
<dbReference type="Pfam" id="PF01943">
    <property type="entry name" value="Polysacc_synt"/>
    <property type="match status" value="1"/>
</dbReference>
<reference evidence="7" key="1">
    <citation type="submission" date="2016-10" db="EMBL/GenBank/DDBJ databases">
        <authorList>
            <person name="Varghese N."/>
            <person name="Submissions S."/>
        </authorList>
    </citation>
    <scope>NUCLEOTIDE SEQUENCE [LARGE SCALE GENOMIC DNA]</scope>
    <source>
        <strain evidence="7">KCTC 32246</strain>
    </source>
</reference>
<keyword evidence="7" id="KW-1185">Reference proteome</keyword>
<feature type="transmembrane region" description="Helical" evidence="5">
    <location>
        <begin position="31"/>
        <end position="49"/>
    </location>
</feature>
<name>A0A1H2L9G3_9PSED</name>
<organism evidence="6 7">
    <name type="scientific">Pseudomonas sihuiensis</name>
    <dbReference type="NCBI Taxonomy" id="1274359"/>
    <lineage>
        <taxon>Bacteria</taxon>
        <taxon>Pseudomonadati</taxon>
        <taxon>Pseudomonadota</taxon>
        <taxon>Gammaproteobacteria</taxon>
        <taxon>Pseudomonadales</taxon>
        <taxon>Pseudomonadaceae</taxon>
        <taxon>Pseudomonas</taxon>
    </lineage>
</organism>
<accession>A0A1H2L9G3</accession>
<sequence>MAIINKIKGLVQHQGFRRYAANTSWMMAEQMLRIIAGLLVGIWVARYLGPQQFGLISYVLAFTAIFGGIAKLGLDGILVRELVNHPEKRDTYLGTAFWLKILGAFIVMGVMAAIVPFTSNDATTNLFIFIIAAGLVFQSFEVVEFYFQSQVFAKIVSICKVIQLALSSIIKIYLVLTEAELIWFVLVTAFDALSLAVSYFIAYQLRKNPAFYKHFDLSIAKQLLKDSWPLIFSAIVVSIYMRIDQIMIKEMLGEYEVGIYSAAVRLSEAFYFIPVLITTSLFPAILNAKNQSDELYKERLQRLYTFMIWMAIAIAFLMTFLSDWVVLLLFGQAYQEASHVLVLHIWGILFVSIAIVKGKWQMSENLTKHHFIGALVSAISNVILNFFMIPLWGVVGAALSTVVSQFIAGYLINYFFVELRGQSGFVHRALVGVVK</sequence>
<proteinExistence type="predicted"/>
<feature type="transmembrane region" description="Helical" evidence="5">
    <location>
        <begin position="269"/>
        <end position="286"/>
    </location>
</feature>
<dbReference type="PANTHER" id="PTHR43424">
    <property type="entry name" value="LOCUS PUTATIVE PROTEIN 1-RELATED"/>
    <property type="match status" value="1"/>
</dbReference>
<evidence type="ECO:0000256" key="1">
    <source>
        <dbReference type="ARBA" id="ARBA00004141"/>
    </source>
</evidence>
<dbReference type="InterPro" id="IPR052556">
    <property type="entry name" value="PolySynth_Transporter"/>
</dbReference>
<feature type="transmembrane region" description="Helical" evidence="5">
    <location>
        <begin position="306"/>
        <end position="331"/>
    </location>
</feature>
<gene>
    <name evidence="6" type="ORF">SAMN05216363_0782</name>
</gene>
<feature type="transmembrane region" description="Helical" evidence="5">
    <location>
        <begin position="395"/>
        <end position="417"/>
    </location>
</feature>
<keyword evidence="2 5" id="KW-0812">Transmembrane</keyword>
<feature type="transmembrane region" description="Helical" evidence="5">
    <location>
        <begin position="91"/>
        <end position="114"/>
    </location>
</feature>
<feature type="transmembrane region" description="Helical" evidence="5">
    <location>
        <begin position="181"/>
        <end position="202"/>
    </location>
</feature>
<protein>
    <submittedName>
        <fullName evidence="6">Membrane protein involved in the export of O-antigen and teichoic acid</fullName>
    </submittedName>
</protein>
<feature type="transmembrane region" description="Helical" evidence="5">
    <location>
        <begin position="155"/>
        <end position="175"/>
    </location>
</feature>
<evidence type="ECO:0000256" key="3">
    <source>
        <dbReference type="ARBA" id="ARBA00022989"/>
    </source>
</evidence>
<dbReference type="EMBL" id="LT629797">
    <property type="protein sequence ID" value="SDU77464.1"/>
    <property type="molecule type" value="Genomic_DNA"/>
</dbReference>
<feature type="transmembrane region" description="Helical" evidence="5">
    <location>
        <begin position="55"/>
        <end position="79"/>
    </location>
</feature>
<dbReference type="Proteomes" id="UP000198675">
    <property type="component" value="Chromosome I"/>
</dbReference>
<feature type="transmembrane region" description="Helical" evidence="5">
    <location>
        <begin position="126"/>
        <end position="143"/>
    </location>
</feature>